<reference evidence="2" key="1">
    <citation type="submission" date="2020-10" db="EMBL/GenBank/DDBJ databases">
        <authorList>
            <person name="Gilroy R."/>
        </authorList>
    </citation>
    <scope>NUCLEOTIDE SEQUENCE</scope>
    <source>
        <strain evidence="2">4509</strain>
    </source>
</reference>
<dbReference type="Proteomes" id="UP000824082">
    <property type="component" value="Unassembled WGS sequence"/>
</dbReference>
<dbReference type="AlphaFoldDB" id="A0A9D1LJL2"/>
<accession>A0A9D1LJL2</accession>
<gene>
    <name evidence="2" type="ORF">IAD19_00600</name>
</gene>
<evidence type="ECO:0000313" key="3">
    <source>
        <dbReference type="Proteomes" id="UP000824082"/>
    </source>
</evidence>
<reference evidence="2" key="2">
    <citation type="journal article" date="2021" name="PeerJ">
        <title>Extensive microbial diversity within the chicken gut microbiome revealed by metagenomics and culture.</title>
        <authorList>
            <person name="Gilroy R."/>
            <person name="Ravi A."/>
            <person name="Getino M."/>
            <person name="Pursley I."/>
            <person name="Horton D.L."/>
            <person name="Alikhan N.F."/>
            <person name="Baker D."/>
            <person name="Gharbi K."/>
            <person name="Hall N."/>
            <person name="Watson M."/>
            <person name="Adriaenssens E.M."/>
            <person name="Foster-Nyarko E."/>
            <person name="Jarju S."/>
            <person name="Secka A."/>
            <person name="Antonio M."/>
            <person name="Oren A."/>
            <person name="Chaudhuri R.R."/>
            <person name="La Ragione R."/>
            <person name="Hildebrand F."/>
            <person name="Pallen M.J."/>
        </authorList>
    </citation>
    <scope>NUCLEOTIDE SEQUENCE</scope>
    <source>
        <strain evidence="2">4509</strain>
    </source>
</reference>
<dbReference type="EMBL" id="DVMX01000010">
    <property type="protein sequence ID" value="HIU41037.1"/>
    <property type="molecule type" value="Genomic_DNA"/>
</dbReference>
<name>A0A9D1LJL2_9FIRM</name>
<organism evidence="2 3">
    <name type="scientific">Candidatus Egerieicola faecale</name>
    <dbReference type="NCBI Taxonomy" id="2840774"/>
    <lineage>
        <taxon>Bacteria</taxon>
        <taxon>Bacillati</taxon>
        <taxon>Bacillota</taxon>
        <taxon>Clostridia</taxon>
        <taxon>Eubacteriales</taxon>
        <taxon>Oscillospiraceae</taxon>
        <taxon>Oscillospiraceae incertae sedis</taxon>
        <taxon>Candidatus Egerieicola</taxon>
    </lineage>
</organism>
<protein>
    <submittedName>
        <fullName evidence="2">DUF3343 domain-containing protein</fullName>
    </submittedName>
</protein>
<dbReference type="InterPro" id="IPR021778">
    <property type="entry name" value="Se/S_carrier-like"/>
</dbReference>
<proteinExistence type="predicted"/>
<comment type="caution">
    <text evidence="2">The sequence shown here is derived from an EMBL/GenBank/DDBJ whole genome shotgun (WGS) entry which is preliminary data.</text>
</comment>
<evidence type="ECO:0000313" key="2">
    <source>
        <dbReference type="EMBL" id="HIU41037.1"/>
    </source>
</evidence>
<dbReference type="Pfam" id="PF11823">
    <property type="entry name" value="Se_S_carrier"/>
    <property type="match status" value="1"/>
</dbReference>
<evidence type="ECO:0000259" key="1">
    <source>
        <dbReference type="Pfam" id="PF11823"/>
    </source>
</evidence>
<sequence length="63" mass="6789">MFMSAGLPVFRSLTAAYQAVEQLRRAGIPAKVVNTPHTGAGQGCSYSIVVHPRYQARAKALLM</sequence>
<feature type="domain" description="Putative Se/S carrier protein-like" evidence="1">
    <location>
        <begin position="9"/>
        <end position="62"/>
    </location>
</feature>